<keyword evidence="5 8" id="KW-0863">Zinc-finger</keyword>
<evidence type="ECO:0000256" key="3">
    <source>
        <dbReference type="ARBA" id="ARBA00022679"/>
    </source>
</evidence>
<dbReference type="PANTHER" id="PTHR15710">
    <property type="entry name" value="E3 UBIQUITIN-PROTEIN LIGASE PRAJA"/>
    <property type="match status" value="1"/>
</dbReference>
<evidence type="ECO:0000256" key="6">
    <source>
        <dbReference type="ARBA" id="ARBA00022786"/>
    </source>
</evidence>
<gene>
    <name evidence="10" type="ORF">MKW94_020741</name>
</gene>
<name>A0AA42B502_PAPNU</name>
<evidence type="ECO:0000259" key="9">
    <source>
        <dbReference type="PROSITE" id="PS50089"/>
    </source>
</evidence>
<protein>
    <recommendedName>
        <fullName evidence="2">RING-type E3 ubiquitin transferase</fullName>
        <ecNumber evidence="2">2.3.2.27</ecNumber>
    </recommendedName>
</protein>
<evidence type="ECO:0000256" key="4">
    <source>
        <dbReference type="ARBA" id="ARBA00022723"/>
    </source>
</evidence>
<dbReference type="PROSITE" id="PS50089">
    <property type="entry name" value="ZF_RING_2"/>
    <property type="match status" value="1"/>
</dbReference>
<dbReference type="Proteomes" id="UP001177140">
    <property type="component" value="Unassembled WGS sequence"/>
</dbReference>
<comment type="catalytic activity">
    <reaction evidence="1">
        <text>S-ubiquitinyl-[E2 ubiquitin-conjugating enzyme]-L-cysteine + [acceptor protein]-L-lysine = [E2 ubiquitin-conjugating enzyme]-L-cysteine + N(6)-ubiquitinyl-[acceptor protein]-L-lysine.</text>
        <dbReference type="EC" id="2.3.2.27"/>
    </reaction>
</comment>
<keyword evidence="4" id="KW-0479">Metal-binding</keyword>
<keyword evidence="3" id="KW-0808">Transferase</keyword>
<evidence type="ECO:0000313" key="10">
    <source>
        <dbReference type="EMBL" id="MCL7050626.1"/>
    </source>
</evidence>
<dbReference type="GO" id="GO:0016567">
    <property type="term" value="P:protein ubiquitination"/>
    <property type="evidence" value="ECO:0007669"/>
    <property type="project" value="TreeGrafter"/>
</dbReference>
<dbReference type="PANTHER" id="PTHR15710:SF217">
    <property type="entry name" value="E3 UBIQUITIN-PROTEIN LIGASE RDUF2"/>
    <property type="match status" value="1"/>
</dbReference>
<keyword evidence="11" id="KW-1185">Reference proteome</keyword>
<keyword evidence="6" id="KW-0833">Ubl conjugation pathway</keyword>
<dbReference type="GO" id="GO:0005737">
    <property type="term" value="C:cytoplasm"/>
    <property type="evidence" value="ECO:0007669"/>
    <property type="project" value="TreeGrafter"/>
</dbReference>
<reference evidence="10" key="1">
    <citation type="submission" date="2022-03" db="EMBL/GenBank/DDBJ databases">
        <title>A functionally conserved STORR gene fusion in Papaver species that diverged 16.8 million years ago.</title>
        <authorList>
            <person name="Catania T."/>
        </authorList>
    </citation>
    <scope>NUCLEOTIDE SEQUENCE</scope>
    <source>
        <strain evidence="10">S-191538</strain>
    </source>
</reference>
<dbReference type="Pfam" id="PF13639">
    <property type="entry name" value="zf-RING_2"/>
    <property type="match status" value="1"/>
</dbReference>
<evidence type="ECO:0000256" key="1">
    <source>
        <dbReference type="ARBA" id="ARBA00000900"/>
    </source>
</evidence>
<evidence type="ECO:0000256" key="5">
    <source>
        <dbReference type="ARBA" id="ARBA00022771"/>
    </source>
</evidence>
<dbReference type="Gene3D" id="3.30.40.10">
    <property type="entry name" value="Zinc/RING finger domain, C3HC4 (zinc finger)"/>
    <property type="match status" value="1"/>
</dbReference>
<evidence type="ECO:0000256" key="8">
    <source>
        <dbReference type="PROSITE-ProRule" id="PRU00175"/>
    </source>
</evidence>
<organism evidence="10 11">
    <name type="scientific">Papaver nudicaule</name>
    <name type="common">Iceland poppy</name>
    <dbReference type="NCBI Taxonomy" id="74823"/>
    <lineage>
        <taxon>Eukaryota</taxon>
        <taxon>Viridiplantae</taxon>
        <taxon>Streptophyta</taxon>
        <taxon>Embryophyta</taxon>
        <taxon>Tracheophyta</taxon>
        <taxon>Spermatophyta</taxon>
        <taxon>Magnoliopsida</taxon>
        <taxon>Ranunculales</taxon>
        <taxon>Papaveraceae</taxon>
        <taxon>Papaveroideae</taxon>
        <taxon>Papaver</taxon>
    </lineage>
</organism>
<evidence type="ECO:0000313" key="11">
    <source>
        <dbReference type="Proteomes" id="UP001177140"/>
    </source>
</evidence>
<keyword evidence="7" id="KW-0862">Zinc</keyword>
<dbReference type="SUPFAM" id="SSF57850">
    <property type="entry name" value="RING/U-box"/>
    <property type="match status" value="1"/>
</dbReference>
<dbReference type="InterPro" id="IPR001841">
    <property type="entry name" value="Znf_RING"/>
</dbReference>
<sequence length="270" mass="30241">MDSSKYFWCYMCSGFVKESGVCPECGFGFVEEIETPTPSTQAEYPRIRFLSDIIMAKLKNSYPRSLNLVIVIRGDDGVSDDYELYYDSGSGLKPCSASMHDLFMESGYNEIFTTIVSQTESNISRCNHQRAAKAVAESLPLIEISECHVSNEPHCAVCSDVFELGSEAREMPCKHMYHTDCILPWLSIRNSCPVCRHALPTDLDGGTNIPGAPRIILCESRIDSRSAITKVIQNVVSLFRGDDSSSSNSETHDRYWELIDIGGLHWHRLC</sequence>
<evidence type="ECO:0000256" key="7">
    <source>
        <dbReference type="ARBA" id="ARBA00022833"/>
    </source>
</evidence>
<dbReference type="EC" id="2.3.2.27" evidence="2"/>
<dbReference type="EMBL" id="JAJJMA010329786">
    <property type="protein sequence ID" value="MCL7050626.1"/>
    <property type="molecule type" value="Genomic_DNA"/>
</dbReference>
<proteinExistence type="predicted"/>
<accession>A0AA42B502</accession>
<comment type="caution">
    <text evidence="10">The sequence shown here is derived from an EMBL/GenBank/DDBJ whole genome shotgun (WGS) entry which is preliminary data.</text>
</comment>
<dbReference type="AlphaFoldDB" id="A0AA42B502"/>
<dbReference type="GO" id="GO:0061630">
    <property type="term" value="F:ubiquitin protein ligase activity"/>
    <property type="evidence" value="ECO:0007669"/>
    <property type="project" value="UniProtKB-EC"/>
</dbReference>
<dbReference type="GO" id="GO:0008270">
    <property type="term" value="F:zinc ion binding"/>
    <property type="evidence" value="ECO:0007669"/>
    <property type="project" value="UniProtKB-KW"/>
</dbReference>
<evidence type="ECO:0000256" key="2">
    <source>
        <dbReference type="ARBA" id="ARBA00012483"/>
    </source>
</evidence>
<dbReference type="InterPro" id="IPR013083">
    <property type="entry name" value="Znf_RING/FYVE/PHD"/>
</dbReference>
<dbReference type="SMART" id="SM00184">
    <property type="entry name" value="RING"/>
    <property type="match status" value="1"/>
</dbReference>
<feature type="domain" description="RING-type" evidence="9">
    <location>
        <begin position="155"/>
        <end position="196"/>
    </location>
</feature>
<dbReference type="FunFam" id="3.30.40.10:FF:000022">
    <property type="entry name" value="E3 ubiquitin-protein ligase RING1-like"/>
    <property type="match status" value="1"/>
</dbReference>